<reference evidence="2" key="1">
    <citation type="submission" date="2020-06" db="EMBL/GenBank/DDBJ databases">
        <title>Novel chitinolytic bacterium.</title>
        <authorList>
            <person name="Ungkulpasvich U."/>
            <person name="Kosugi A."/>
            <person name="Uke A."/>
        </authorList>
    </citation>
    <scope>NUCLEOTIDE SEQUENCE</scope>
    <source>
        <strain evidence="2">UUS1-1</strain>
    </source>
</reference>
<dbReference type="Pfam" id="PF16924">
    <property type="entry name" value="DpaA_N"/>
    <property type="match status" value="1"/>
</dbReference>
<name>A0A8J6I0K8_9FIRM</name>
<dbReference type="RefSeq" id="WP_181338522.1">
    <property type="nucleotide sequence ID" value="NZ_JAAKDE010000001.1"/>
</dbReference>
<dbReference type="Pfam" id="PF02826">
    <property type="entry name" value="2-Hacid_dh_C"/>
    <property type="match status" value="1"/>
</dbReference>
<comment type="caution">
    <text evidence="2">The sequence shown here is derived from an EMBL/GenBank/DDBJ whole genome shotgun (WGS) entry which is preliminary data.</text>
</comment>
<protein>
    <submittedName>
        <fullName evidence="2">Dipicolinate synthase subunit DpsA</fullName>
    </submittedName>
</protein>
<dbReference type="Gene3D" id="3.40.50.720">
    <property type="entry name" value="NAD(P)-binding Rossmann-like Domain"/>
    <property type="match status" value="1"/>
</dbReference>
<organism evidence="2 3">
    <name type="scientific">Capillibacterium thermochitinicola</name>
    <dbReference type="NCBI Taxonomy" id="2699427"/>
    <lineage>
        <taxon>Bacteria</taxon>
        <taxon>Bacillati</taxon>
        <taxon>Bacillota</taxon>
        <taxon>Capillibacterium</taxon>
    </lineage>
</organism>
<dbReference type="NCBIfam" id="NF006162">
    <property type="entry name" value="PRK08306.1"/>
    <property type="match status" value="1"/>
</dbReference>
<keyword evidence="3" id="KW-1185">Reference proteome</keyword>
<dbReference type="GO" id="GO:0051287">
    <property type="term" value="F:NAD binding"/>
    <property type="evidence" value="ECO:0007669"/>
    <property type="project" value="InterPro"/>
</dbReference>
<feature type="domain" description="S-adenosyl-L-homocysteine hydrolase NAD binding" evidence="1">
    <location>
        <begin position="134"/>
        <end position="272"/>
    </location>
</feature>
<evidence type="ECO:0000313" key="2">
    <source>
        <dbReference type="EMBL" id="MBA2132089.1"/>
    </source>
</evidence>
<accession>A0A8J6I0K8</accession>
<dbReference type="Proteomes" id="UP000657177">
    <property type="component" value="Unassembled WGS sequence"/>
</dbReference>
<sequence>MAKFTLESGVAVLGGDGRQVLVAEAMLAMAPWVKTLGLTGLPVLPRLLPAADLKEALYGAQVVILPISGADARGLVKTSDPTVEIKIDPEFFTLIESNALLVTGMFPSHLKQMAAERGVRVCEYADHDAIAIPNAIPTAEGAIQLMMEKTPYTVNGAACLILGFGRVARALASRLQALGAKVTVAARNPQQLAAAADLGYKPVPLDHLDRAVTQADVVFNTIPALVLTAPLLALMSPENLIIDLASAPGGVDFEAAKRYQITAILALGLPGKVAPRTAGQILATNLPGLIKQELSRLHEEK</sequence>
<dbReference type="SMART" id="SM00997">
    <property type="entry name" value="AdoHcyase_NAD"/>
    <property type="match status" value="1"/>
</dbReference>
<dbReference type="InterPro" id="IPR031629">
    <property type="entry name" value="DpaA_N"/>
</dbReference>
<proteinExistence type="predicted"/>
<evidence type="ECO:0000259" key="1">
    <source>
        <dbReference type="SMART" id="SM00997"/>
    </source>
</evidence>
<dbReference type="AlphaFoldDB" id="A0A8J6I0K8"/>
<dbReference type="InterPro" id="IPR015878">
    <property type="entry name" value="Ado_hCys_hydrolase_NAD-bd"/>
</dbReference>
<dbReference type="EMBL" id="JAAKDE010000001">
    <property type="protein sequence ID" value="MBA2132089.1"/>
    <property type="molecule type" value="Genomic_DNA"/>
</dbReference>
<gene>
    <name evidence="2" type="primary">dpsA</name>
    <name evidence="2" type="ORF">G5B42_00750</name>
</gene>
<evidence type="ECO:0000313" key="3">
    <source>
        <dbReference type="Proteomes" id="UP000657177"/>
    </source>
</evidence>
<dbReference type="InterPro" id="IPR036291">
    <property type="entry name" value="NAD(P)-bd_dom_sf"/>
</dbReference>
<dbReference type="InterPro" id="IPR006140">
    <property type="entry name" value="D-isomer_DH_NAD-bd"/>
</dbReference>
<dbReference type="SUPFAM" id="SSF51735">
    <property type="entry name" value="NAD(P)-binding Rossmann-fold domains"/>
    <property type="match status" value="1"/>
</dbReference>